<dbReference type="Proteomes" id="UP000321513">
    <property type="component" value="Unassembled WGS sequence"/>
</dbReference>
<dbReference type="SUPFAM" id="SSF51658">
    <property type="entry name" value="Xylose isomerase-like"/>
    <property type="match status" value="1"/>
</dbReference>
<evidence type="ECO:0000313" key="1">
    <source>
        <dbReference type="EMBL" id="GEO10156.1"/>
    </source>
</evidence>
<dbReference type="OrthoDB" id="2555274at2"/>
<proteinExistence type="predicted"/>
<comment type="caution">
    <text evidence="1">The sequence shown here is derived from an EMBL/GenBank/DDBJ whole genome shotgun (WGS) entry which is preliminary data.</text>
</comment>
<sequence>MTIKILSPLWGHEHLEYKLFLDKMREAGYDGFDTWVPENSNEKKLLFDYLQKHEMYIVTHQHQAAGDTFEAFKSSFAKNLKICAEPKPILINSHTGRDYFSLEQNLELIDIAQEFSEKTGITVVHETHRGRVGYSPQMTNEIFQARKEFLLTADFSHWVCVTESMLENFSEILDEAINRSRHIHTRVGFEEGPQVSDPRAEEWAYAVEKFFGWWDRIVAVNEKAGVEIMPVTTEFGPKPYMPSIPFTNAPVADQFEINCYMKDLLHTRYKQYRN</sequence>
<keyword evidence="2" id="KW-1185">Reference proteome</keyword>
<organism evidence="1 2">
    <name type="scientific">Segetibacter aerophilus</name>
    <dbReference type="NCBI Taxonomy" id="670293"/>
    <lineage>
        <taxon>Bacteria</taxon>
        <taxon>Pseudomonadati</taxon>
        <taxon>Bacteroidota</taxon>
        <taxon>Chitinophagia</taxon>
        <taxon>Chitinophagales</taxon>
        <taxon>Chitinophagaceae</taxon>
        <taxon>Segetibacter</taxon>
    </lineage>
</organism>
<reference evidence="1 2" key="1">
    <citation type="submission" date="2019-07" db="EMBL/GenBank/DDBJ databases">
        <title>Whole genome shotgun sequence of Segetibacter aerophilus NBRC 106135.</title>
        <authorList>
            <person name="Hosoyama A."/>
            <person name="Uohara A."/>
            <person name="Ohji S."/>
            <person name="Ichikawa N."/>
        </authorList>
    </citation>
    <scope>NUCLEOTIDE SEQUENCE [LARGE SCALE GENOMIC DNA]</scope>
    <source>
        <strain evidence="1 2">NBRC 106135</strain>
    </source>
</reference>
<dbReference type="InterPro" id="IPR036237">
    <property type="entry name" value="Xyl_isomerase-like_sf"/>
</dbReference>
<gene>
    <name evidence="1" type="ORF">SAE01_26520</name>
</gene>
<accession>A0A512BDW9</accession>
<protein>
    <recommendedName>
        <fullName evidence="3">Sugar phosphate isomerase/epimerase</fullName>
    </recommendedName>
</protein>
<evidence type="ECO:0008006" key="3">
    <source>
        <dbReference type="Google" id="ProtNLM"/>
    </source>
</evidence>
<dbReference type="Gene3D" id="3.20.20.150">
    <property type="entry name" value="Divalent-metal-dependent TIM barrel enzymes"/>
    <property type="match status" value="1"/>
</dbReference>
<name>A0A512BDW9_9BACT</name>
<dbReference type="AlphaFoldDB" id="A0A512BDW9"/>
<evidence type="ECO:0000313" key="2">
    <source>
        <dbReference type="Proteomes" id="UP000321513"/>
    </source>
</evidence>
<dbReference type="EMBL" id="BJYT01000009">
    <property type="protein sequence ID" value="GEO10156.1"/>
    <property type="molecule type" value="Genomic_DNA"/>
</dbReference>
<dbReference type="RefSeq" id="WP_147204264.1">
    <property type="nucleotide sequence ID" value="NZ_BJYT01000009.1"/>
</dbReference>